<protein>
    <recommendedName>
        <fullName evidence="4">Late embryogenesis abundant protein LEA-2 subgroup domain-containing protein</fullName>
    </recommendedName>
</protein>
<reference evidence="2" key="1">
    <citation type="submission" date="2021-08" db="EMBL/GenBank/DDBJ databases">
        <title>WGS assembly of Ceratopteris richardii.</title>
        <authorList>
            <person name="Marchant D.B."/>
            <person name="Chen G."/>
            <person name="Jenkins J."/>
            <person name="Shu S."/>
            <person name="Leebens-Mack J."/>
            <person name="Grimwood J."/>
            <person name="Schmutz J."/>
            <person name="Soltis P."/>
            <person name="Soltis D."/>
            <person name="Chen Z.-H."/>
        </authorList>
    </citation>
    <scope>NUCLEOTIDE SEQUENCE</scope>
    <source>
        <strain evidence="2">Whitten #5841</strain>
        <tissue evidence="2">Leaf</tissue>
    </source>
</reference>
<gene>
    <name evidence="2" type="ORF">KP509_38G042000</name>
</gene>
<evidence type="ECO:0000313" key="3">
    <source>
        <dbReference type="Proteomes" id="UP000825935"/>
    </source>
</evidence>
<dbReference type="EMBL" id="CM035443">
    <property type="protein sequence ID" value="KAH7278455.1"/>
    <property type="molecule type" value="Genomic_DNA"/>
</dbReference>
<accession>A0A8T2Q461</accession>
<dbReference type="AlphaFoldDB" id="A0A8T2Q461"/>
<comment type="caution">
    <text evidence="2">The sequence shown here is derived from an EMBL/GenBank/DDBJ whole genome shotgun (WGS) entry which is preliminary data.</text>
</comment>
<dbReference type="SUPFAM" id="SSF117070">
    <property type="entry name" value="LEA14-like"/>
    <property type="match status" value="1"/>
</dbReference>
<feature type="transmembrane region" description="Helical" evidence="1">
    <location>
        <begin position="15"/>
        <end position="37"/>
    </location>
</feature>
<dbReference type="OrthoDB" id="685087at2759"/>
<sequence length="212" mass="22647">MEDDCYTKKEKKHKACILCTLFLLGLLLLLITLYFALFKPRDPRIQVPTMQLAGFSTVQGASAASISLSLQVSMYNPNRADFIIQQGSTACLYYQDQQVGFASIAAGTIIPAQSFSTTSVSVSSSSPIPLAQSSGSGYSGSSSGYLMNDPASSSAGLLPLTTSVTISGEVTTASLFSHHSDVVSKCKLWLSFGSSRAYIQSYTCQSSYSLYD</sequence>
<dbReference type="Proteomes" id="UP000825935">
    <property type="component" value="Chromosome 38"/>
</dbReference>
<name>A0A8T2Q461_CERRI</name>
<keyword evidence="1" id="KW-0812">Transmembrane</keyword>
<keyword evidence="1" id="KW-0472">Membrane</keyword>
<evidence type="ECO:0000256" key="1">
    <source>
        <dbReference type="SAM" id="Phobius"/>
    </source>
</evidence>
<dbReference type="PANTHER" id="PTHR31852">
    <property type="entry name" value="LATE EMBRYOGENESIS ABUNDANT (LEA) HYDROXYPROLINE-RICH GLYCOPROTEIN FAMILY"/>
    <property type="match status" value="1"/>
</dbReference>
<dbReference type="InterPro" id="IPR055301">
    <property type="entry name" value="Lea14-like_2"/>
</dbReference>
<keyword evidence="1" id="KW-1133">Transmembrane helix</keyword>
<proteinExistence type="predicted"/>
<keyword evidence="3" id="KW-1185">Reference proteome</keyword>
<dbReference type="OMA" id="EVAVMEM"/>
<dbReference type="Gene3D" id="2.60.40.1820">
    <property type="match status" value="1"/>
</dbReference>
<organism evidence="2 3">
    <name type="scientific">Ceratopteris richardii</name>
    <name type="common">Triangle waterfern</name>
    <dbReference type="NCBI Taxonomy" id="49495"/>
    <lineage>
        <taxon>Eukaryota</taxon>
        <taxon>Viridiplantae</taxon>
        <taxon>Streptophyta</taxon>
        <taxon>Embryophyta</taxon>
        <taxon>Tracheophyta</taxon>
        <taxon>Polypodiopsida</taxon>
        <taxon>Polypodiidae</taxon>
        <taxon>Polypodiales</taxon>
        <taxon>Pteridineae</taxon>
        <taxon>Pteridaceae</taxon>
        <taxon>Parkerioideae</taxon>
        <taxon>Ceratopteris</taxon>
    </lineage>
</organism>
<evidence type="ECO:0000313" key="2">
    <source>
        <dbReference type="EMBL" id="KAH7278455.1"/>
    </source>
</evidence>
<evidence type="ECO:0008006" key="4">
    <source>
        <dbReference type="Google" id="ProtNLM"/>
    </source>
</evidence>